<dbReference type="InterPro" id="IPR009091">
    <property type="entry name" value="RCC1/BLIP-II"/>
</dbReference>
<feature type="domain" description="RCC1-like" evidence="2">
    <location>
        <begin position="213"/>
        <end position="522"/>
    </location>
</feature>
<organism evidence="3 4">
    <name type="scientific">Pseudolysobacter antarcticus</name>
    <dbReference type="NCBI Taxonomy" id="2511995"/>
    <lineage>
        <taxon>Bacteria</taxon>
        <taxon>Pseudomonadati</taxon>
        <taxon>Pseudomonadota</taxon>
        <taxon>Gammaproteobacteria</taxon>
        <taxon>Lysobacterales</taxon>
        <taxon>Rhodanobacteraceae</taxon>
        <taxon>Pseudolysobacter</taxon>
    </lineage>
</organism>
<evidence type="ECO:0000313" key="3">
    <source>
        <dbReference type="EMBL" id="QBB69715.1"/>
    </source>
</evidence>
<feature type="domain" description="RCC1-like" evidence="2">
    <location>
        <begin position="524"/>
        <end position="778"/>
    </location>
</feature>
<dbReference type="Pfam" id="PF25390">
    <property type="entry name" value="WD40_RLD"/>
    <property type="match status" value="2"/>
</dbReference>
<accession>A0A411HGU7</accession>
<gene>
    <name evidence="3" type="ORF">ELE36_04630</name>
</gene>
<evidence type="ECO:0000256" key="1">
    <source>
        <dbReference type="ARBA" id="ARBA00022737"/>
    </source>
</evidence>
<dbReference type="InterPro" id="IPR051625">
    <property type="entry name" value="Signaling_Regulatory_Domain"/>
</dbReference>
<dbReference type="OrthoDB" id="5988146at2"/>
<reference evidence="3 4" key="1">
    <citation type="submission" date="2019-01" db="EMBL/GenBank/DDBJ databases">
        <title>Pseudolysobacter antarctica gen. nov., sp. nov., isolated from Fildes Peninsula, Antarctica.</title>
        <authorList>
            <person name="Wei Z."/>
            <person name="Peng F."/>
        </authorList>
    </citation>
    <scope>NUCLEOTIDE SEQUENCE [LARGE SCALE GENOMIC DNA]</scope>
    <source>
        <strain evidence="3 4">AQ6-296</strain>
    </source>
</reference>
<dbReference type="Gene3D" id="2.130.10.30">
    <property type="entry name" value="Regulator of chromosome condensation 1/beta-lactamase-inhibitor protein II"/>
    <property type="match status" value="4"/>
</dbReference>
<dbReference type="Proteomes" id="UP000291562">
    <property type="component" value="Chromosome"/>
</dbReference>
<keyword evidence="1" id="KW-0677">Repeat</keyword>
<dbReference type="SUPFAM" id="SSF50985">
    <property type="entry name" value="RCC1/BLIP-II"/>
    <property type="match status" value="4"/>
</dbReference>
<dbReference type="KEGG" id="xbc:ELE36_04630"/>
<dbReference type="PROSITE" id="PS50012">
    <property type="entry name" value="RCC1_3"/>
    <property type="match status" value="13"/>
</dbReference>
<sequence>MSQLSASWRYSQKTRTANRFCESEPRSNEWESAMRHLVTTAVLFLVGLPMVHAAYLTPSMLDPTVTQVAAGSFYTCALTPPGSVECWGQNSAGQLGNGSTSDAATPIAVSGLTDAVAIAAGSAHACAVTVQGFVRCWGNNTRGQLGNGTNTNQSTPVATIVGSIASLAAGGSHTCGLTSGSVVLCWGYNAFGQLGDGTLTNKNAPGLAVIGLTDVVAITAGTSHTCALTRAGAVKCWGSNVYGQLGDGTTTDSATPVAVIGLGSGVAAIAAASRHTCALTRVGTVKCWGYNSEGELGNGITTNSPTPVAVSGLSNVASIAATNFHTCALVTTGTVKCWGQNFTGQLGNGTTTVATVPVAVSGLSDVVAIAAGGYHTCAQSTLGGLTCWGFNSNGQLGDSTMTDTNLPVEVYAHNSSVVTAIATGAEHTCALTAAGTPRCWGKDLSGQLGDGAPVNSRSAPTSVSGLLSGIAIIAPGFRYSCAVTVSGGVLCWGSNFYGTLGNPGLNHSYTPVEVSGLASGVAAIATSHSGSHTCVRTTAGAVKCWGVNGNGQLGDGTQIERDAPISVSGLGSGVAAIAAGTFHTCALTTTGAVQCWGKNDLGQLGDGTQTDRSTPVPVTGMGSGIAAIATGDKHTCALTTAGAVKCWGSNSNGQIAAGNLAYTTTPIQPTGLTAGISAIAAGSLHTCVITTGGALKCFGANARGQIGDGSLVDRNTPFDVLYLDSGVVAVDAGYQHTCALTAAKTVLCWGGNDDGQLAVDSIAVSSSTSPEKVRAGRSITFEPLARAGLGASANFASLFATANPGILILDTWTPDTCSVSNNILAFNNTGLCGVRVSAYAETFRSTPPQQLRLIQVENDLIFASGLDIWGGFKH</sequence>
<proteinExistence type="predicted"/>
<evidence type="ECO:0000259" key="2">
    <source>
        <dbReference type="Pfam" id="PF25390"/>
    </source>
</evidence>
<dbReference type="EMBL" id="CP035704">
    <property type="protein sequence ID" value="QBB69715.1"/>
    <property type="molecule type" value="Genomic_DNA"/>
</dbReference>
<dbReference type="PRINTS" id="PR00633">
    <property type="entry name" value="RCCNDNSATION"/>
</dbReference>
<dbReference type="InterPro" id="IPR058923">
    <property type="entry name" value="RCC1-like_dom"/>
</dbReference>
<dbReference type="AlphaFoldDB" id="A0A411HGU7"/>
<evidence type="ECO:0000313" key="4">
    <source>
        <dbReference type="Proteomes" id="UP000291562"/>
    </source>
</evidence>
<dbReference type="Pfam" id="PF00415">
    <property type="entry name" value="RCC1"/>
    <property type="match status" value="1"/>
</dbReference>
<name>A0A411HGU7_9GAMM</name>
<keyword evidence="4" id="KW-1185">Reference proteome</keyword>
<dbReference type="InterPro" id="IPR000408">
    <property type="entry name" value="Reg_chr_condens"/>
</dbReference>
<dbReference type="PANTHER" id="PTHR22872">
    <property type="entry name" value="BTK-BINDING PROTEIN-RELATED"/>
    <property type="match status" value="1"/>
</dbReference>
<protein>
    <submittedName>
        <fullName evidence="3">RCC1 repeat-containing protein</fullName>
    </submittedName>
</protein>
<dbReference type="Pfam" id="PF13540">
    <property type="entry name" value="RCC1_2"/>
    <property type="match status" value="1"/>
</dbReference>